<dbReference type="KEGG" id="apln:108737606"/>
<accession>A0A1W4WQ58</accession>
<keyword evidence="1" id="KW-0472">Membrane</keyword>
<sequence>MQGTNFKIFNVISYLLIMSAPFALIAGDGKQHRFITEITSKSVPNVSASAKALPHKLLVGRCEPKNTFLLHAETIVLNNDNNSNVMSTIKTLIDGPVEIKCLTVVDNPQEGKNGGYLFYVNGGPGHNHVTFGIWTSDGFNISVNIFGQELTEKQNEKGRIEN</sequence>
<feature type="transmembrane region" description="Helical" evidence="1">
    <location>
        <begin position="6"/>
        <end position="26"/>
    </location>
</feature>
<proteinExistence type="predicted"/>
<reference evidence="3" key="1">
    <citation type="submission" date="2025-08" db="UniProtKB">
        <authorList>
            <consortium name="RefSeq"/>
        </authorList>
    </citation>
    <scope>IDENTIFICATION</scope>
    <source>
        <tissue evidence="3">Entire body</tissue>
    </source>
</reference>
<evidence type="ECO:0000256" key="1">
    <source>
        <dbReference type="SAM" id="Phobius"/>
    </source>
</evidence>
<dbReference type="InterPro" id="IPR031734">
    <property type="entry name" value="MBF2"/>
</dbReference>
<dbReference type="GeneID" id="108737606"/>
<dbReference type="RefSeq" id="XP_018326049.1">
    <property type="nucleotide sequence ID" value="XM_018470547.2"/>
</dbReference>
<organism evidence="2 3">
    <name type="scientific">Agrilus planipennis</name>
    <name type="common">Emerald ash borer</name>
    <name type="synonym">Agrilus marcopoli</name>
    <dbReference type="NCBI Taxonomy" id="224129"/>
    <lineage>
        <taxon>Eukaryota</taxon>
        <taxon>Metazoa</taxon>
        <taxon>Ecdysozoa</taxon>
        <taxon>Arthropoda</taxon>
        <taxon>Hexapoda</taxon>
        <taxon>Insecta</taxon>
        <taxon>Pterygota</taxon>
        <taxon>Neoptera</taxon>
        <taxon>Endopterygota</taxon>
        <taxon>Coleoptera</taxon>
        <taxon>Polyphaga</taxon>
        <taxon>Elateriformia</taxon>
        <taxon>Buprestoidea</taxon>
        <taxon>Buprestidae</taxon>
        <taxon>Agrilinae</taxon>
        <taxon>Agrilus</taxon>
    </lineage>
</organism>
<keyword evidence="2" id="KW-1185">Reference proteome</keyword>
<dbReference type="Proteomes" id="UP000192223">
    <property type="component" value="Unplaced"/>
</dbReference>
<name>A0A1W4WQ58_AGRPL</name>
<dbReference type="InParanoid" id="A0A1W4WQ58"/>
<dbReference type="AlphaFoldDB" id="A0A1W4WQ58"/>
<dbReference type="OrthoDB" id="8192785at2759"/>
<gene>
    <name evidence="3" type="primary">LOC108737606</name>
</gene>
<keyword evidence="1" id="KW-1133">Transmembrane helix</keyword>
<protein>
    <submittedName>
        <fullName evidence="3">Uncharacterized protein LOC108737606</fullName>
    </submittedName>
</protein>
<evidence type="ECO:0000313" key="3">
    <source>
        <dbReference type="RefSeq" id="XP_018326049.1"/>
    </source>
</evidence>
<dbReference type="Pfam" id="PF15868">
    <property type="entry name" value="MBF2"/>
    <property type="match status" value="1"/>
</dbReference>
<keyword evidence="1" id="KW-0812">Transmembrane</keyword>
<evidence type="ECO:0000313" key="2">
    <source>
        <dbReference type="Proteomes" id="UP000192223"/>
    </source>
</evidence>